<dbReference type="Pfam" id="PF00098">
    <property type="entry name" value="zf-CCHC"/>
    <property type="match status" value="1"/>
</dbReference>
<feature type="compositionally biased region" description="Polar residues" evidence="2">
    <location>
        <begin position="47"/>
        <end position="57"/>
    </location>
</feature>
<dbReference type="GO" id="GO:0003729">
    <property type="term" value="F:mRNA binding"/>
    <property type="evidence" value="ECO:0000318"/>
    <property type="project" value="GO_Central"/>
</dbReference>
<evidence type="ECO:0000259" key="3">
    <source>
        <dbReference type="PROSITE" id="PS50158"/>
    </source>
</evidence>
<dbReference type="Proteomes" id="UP000011115">
    <property type="component" value="Unassembled WGS sequence"/>
</dbReference>
<dbReference type="GO" id="GO:0045182">
    <property type="term" value="F:translation regulator activity"/>
    <property type="evidence" value="ECO:0000318"/>
    <property type="project" value="GO_Central"/>
</dbReference>
<dbReference type="GO" id="GO:2000767">
    <property type="term" value="P:positive regulation of cytoplasmic translation"/>
    <property type="evidence" value="ECO:0000318"/>
    <property type="project" value="GO_Central"/>
</dbReference>
<dbReference type="InterPro" id="IPR001878">
    <property type="entry name" value="Znf_CCHC"/>
</dbReference>
<evidence type="ECO:0000313" key="5">
    <source>
        <dbReference type="Proteomes" id="UP000011115"/>
    </source>
</evidence>
<dbReference type="Pfam" id="PF08284">
    <property type="entry name" value="RVP_2"/>
    <property type="match status" value="1"/>
</dbReference>
<dbReference type="GO" id="GO:0008270">
    <property type="term" value="F:zinc ion binding"/>
    <property type="evidence" value="ECO:0007669"/>
    <property type="project" value="UniProtKB-KW"/>
</dbReference>
<dbReference type="GO" id="GO:0003727">
    <property type="term" value="F:single-stranded RNA binding"/>
    <property type="evidence" value="ECO:0000318"/>
    <property type="project" value="GO_Central"/>
</dbReference>
<feature type="region of interest" description="Disordered" evidence="2">
    <location>
        <begin position="409"/>
        <end position="481"/>
    </location>
</feature>
<evidence type="ECO:0000256" key="1">
    <source>
        <dbReference type="PROSITE-ProRule" id="PRU00047"/>
    </source>
</evidence>
<keyword evidence="5" id="KW-1185">Reference proteome</keyword>
<dbReference type="AlphaFoldDB" id="M1DTJ2"/>
<feature type="region of interest" description="Disordered" evidence="2">
    <location>
        <begin position="36"/>
        <end position="73"/>
    </location>
</feature>
<reference evidence="4" key="2">
    <citation type="submission" date="2015-06" db="UniProtKB">
        <authorList>
            <consortium name="EnsemblPlants"/>
        </authorList>
    </citation>
    <scope>IDENTIFICATION</scope>
    <source>
        <strain evidence="4">DM1-3 516 R44</strain>
    </source>
</reference>
<proteinExistence type="predicted"/>
<dbReference type="SMART" id="SM00343">
    <property type="entry name" value="ZnF_C2HC"/>
    <property type="match status" value="1"/>
</dbReference>
<dbReference type="PROSITE" id="PS50158">
    <property type="entry name" value="ZF_CCHC"/>
    <property type="match status" value="1"/>
</dbReference>
<organism evidence="4 5">
    <name type="scientific">Solanum tuberosum</name>
    <name type="common">Potato</name>
    <dbReference type="NCBI Taxonomy" id="4113"/>
    <lineage>
        <taxon>Eukaryota</taxon>
        <taxon>Viridiplantae</taxon>
        <taxon>Streptophyta</taxon>
        <taxon>Embryophyta</taxon>
        <taxon>Tracheophyta</taxon>
        <taxon>Spermatophyta</taxon>
        <taxon>Magnoliopsida</taxon>
        <taxon>eudicotyledons</taxon>
        <taxon>Gunneridae</taxon>
        <taxon>Pentapetalae</taxon>
        <taxon>asterids</taxon>
        <taxon>lamiids</taxon>
        <taxon>Solanales</taxon>
        <taxon>Solanaceae</taxon>
        <taxon>Solanoideae</taxon>
        <taxon>Solaneae</taxon>
        <taxon>Solanum</taxon>
    </lineage>
</organism>
<dbReference type="PaxDb" id="4113-PGSC0003DMT400094160"/>
<accession>M1DTJ2</accession>
<dbReference type="Gramene" id="PGSC0003DMT400094160">
    <property type="protein sequence ID" value="PGSC0003DMT400094160"/>
    <property type="gene ID" value="PGSC0003DMG400043731"/>
</dbReference>
<keyword evidence="1" id="KW-0862">Zinc</keyword>
<evidence type="ECO:0000313" key="4">
    <source>
        <dbReference type="EnsemblPlants" id="PGSC0003DMT400094160"/>
    </source>
</evidence>
<sequence>MLIPSMDISHIMVHAEQIEEQQLKHDGNSSKVRFDIQDKPKFKKRFSNQGPPNTPSVNKGKVSTPKPQEARGDGPYVKKPICTKCGRKHEGQCLVGTGNCYGCGKSGHMRRDCPMLKAQGKENAQAQASGPNPDALKKNRFYALQSQGDQENSSDVVTGMLQVFSINVYALLDPSVNLSFVTELDMLDFDVIFGMDWLHACFASIDCRTRIVKFQFPNEPILEWKGGNFVPRGRIISCLTASKVEGLNVQIRLTGATLRGPEEDPNLRQASCQGSSQIELGGNSSASRTLLSRNLIPNIFREQLCVADLFRDENAQIQKSIFTSLKSPNKSKPDVPPFLYSLSLFSRTLLKKIGASRRRRTLQGYNSDFRGKFVNKVCLLITLGIPFSKRPRQDEFQNLQFLVNSQIEQSTRQSRGVNGGHTKLVGELGLSSPSGPDPKPMGQPTNRSQDPKGDSPNPLGDQVLPSPNSPSKHKVYFTQSC</sequence>
<protein>
    <submittedName>
        <fullName evidence="4">Polyprotein</fullName>
    </submittedName>
</protein>
<dbReference type="InParanoid" id="M1DTJ2"/>
<reference evidence="5" key="1">
    <citation type="journal article" date="2011" name="Nature">
        <title>Genome sequence and analysis of the tuber crop potato.</title>
        <authorList>
            <consortium name="The Potato Genome Sequencing Consortium"/>
        </authorList>
    </citation>
    <scope>NUCLEOTIDE SEQUENCE [LARGE SCALE GENOMIC DNA]</scope>
    <source>
        <strain evidence="5">cv. DM1-3 516 R44</strain>
    </source>
</reference>
<dbReference type="Gene3D" id="2.40.70.10">
    <property type="entry name" value="Acid Proteases"/>
    <property type="match status" value="1"/>
</dbReference>
<dbReference type="HOGENOM" id="CLU_567915_0_0_1"/>
<dbReference type="Gene3D" id="4.10.60.10">
    <property type="entry name" value="Zinc finger, CCHC-type"/>
    <property type="match status" value="1"/>
</dbReference>
<feature type="domain" description="CCHC-type" evidence="3">
    <location>
        <begin position="100"/>
        <end position="114"/>
    </location>
</feature>
<dbReference type="EnsemblPlants" id="PGSC0003DMT400094160">
    <property type="protein sequence ID" value="PGSC0003DMT400094160"/>
    <property type="gene ID" value="PGSC0003DMG400043731"/>
</dbReference>
<dbReference type="InterPro" id="IPR021109">
    <property type="entry name" value="Peptidase_aspartic_dom_sf"/>
</dbReference>
<evidence type="ECO:0000256" key="2">
    <source>
        <dbReference type="SAM" id="MobiDB-lite"/>
    </source>
</evidence>
<keyword evidence="1" id="KW-0479">Metal-binding</keyword>
<dbReference type="GO" id="GO:0005737">
    <property type="term" value="C:cytoplasm"/>
    <property type="evidence" value="ECO:0000318"/>
    <property type="project" value="GO_Central"/>
</dbReference>
<name>M1DTJ2_SOLTU</name>
<keyword evidence="1" id="KW-0863">Zinc-finger</keyword>